<gene>
    <name evidence="1" type="ORF">METZ01_LOCUS481428</name>
</gene>
<sequence length="40" mass="4570">ELNEDFILSHPPDKSKDGLVLDPGLNMFEKIDWAKRGQSE</sequence>
<evidence type="ECO:0000313" key="1">
    <source>
        <dbReference type="EMBL" id="SVE28574.1"/>
    </source>
</evidence>
<dbReference type="AlphaFoldDB" id="A0A383C8S3"/>
<protein>
    <submittedName>
        <fullName evidence="1">Uncharacterized protein</fullName>
    </submittedName>
</protein>
<dbReference type="EMBL" id="UINC01206785">
    <property type="protein sequence ID" value="SVE28574.1"/>
    <property type="molecule type" value="Genomic_DNA"/>
</dbReference>
<name>A0A383C8S3_9ZZZZ</name>
<proteinExistence type="predicted"/>
<accession>A0A383C8S3</accession>
<organism evidence="1">
    <name type="scientific">marine metagenome</name>
    <dbReference type="NCBI Taxonomy" id="408172"/>
    <lineage>
        <taxon>unclassified sequences</taxon>
        <taxon>metagenomes</taxon>
        <taxon>ecological metagenomes</taxon>
    </lineage>
</organism>
<reference evidence="1" key="1">
    <citation type="submission" date="2018-05" db="EMBL/GenBank/DDBJ databases">
        <authorList>
            <person name="Lanie J.A."/>
            <person name="Ng W.-L."/>
            <person name="Kazmierczak K.M."/>
            <person name="Andrzejewski T.M."/>
            <person name="Davidsen T.M."/>
            <person name="Wayne K.J."/>
            <person name="Tettelin H."/>
            <person name="Glass J.I."/>
            <person name="Rusch D."/>
            <person name="Podicherti R."/>
            <person name="Tsui H.-C.T."/>
            <person name="Winkler M.E."/>
        </authorList>
    </citation>
    <scope>NUCLEOTIDE SEQUENCE</scope>
</reference>
<feature type="non-terminal residue" evidence="1">
    <location>
        <position position="1"/>
    </location>
</feature>